<sequence>MTEAAALPVVRSRRPGAPRVWTVLALLVVLPVVVLSVFRAVPAEWPLLVVQLVAFTPWLVVPAGLALMLAVAGRRAWAVLTTAVVLAVQLFWLFPLDYGRPEALPEGRQAVPVTVMTLNSEFGQADADEVVRLVREKSVQVLAVQEFSQALQDRLEQAGLPRTLPHLVSDPTDDAAGNAVYSVFPLEYAGRLPDSPFHMPVVRVDARLGGLRAAFTLTSVHTLPPVDERLAQWRSNLEAAARQAGAAGRQVFMGDFNATYDHREFRDFLASGRDGSTLVDAGVASWGRLSPTWPMEGPALPGIVLDHVVTTPQISSTGYAVHRVAGTDHAALVATLQVPAG</sequence>
<dbReference type="GO" id="GO:0004519">
    <property type="term" value="F:endonuclease activity"/>
    <property type="evidence" value="ECO:0007669"/>
    <property type="project" value="UniProtKB-KW"/>
</dbReference>
<dbReference type="SUPFAM" id="SSF56219">
    <property type="entry name" value="DNase I-like"/>
    <property type="match status" value="1"/>
</dbReference>
<dbReference type="EMBL" id="CP101185">
    <property type="protein sequence ID" value="UYV95794.1"/>
    <property type="molecule type" value="Genomic_DNA"/>
</dbReference>
<dbReference type="Pfam" id="PF03372">
    <property type="entry name" value="Exo_endo_phos"/>
    <property type="match status" value="1"/>
</dbReference>
<protein>
    <submittedName>
        <fullName evidence="3">Endonuclease/exonuclease/phosphatase family protein</fullName>
    </submittedName>
</protein>
<gene>
    <name evidence="3" type="ORF">NL394_11840</name>
</gene>
<feature type="transmembrane region" description="Helical" evidence="1">
    <location>
        <begin position="47"/>
        <end position="69"/>
    </location>
</feature>
<dbReference type="InterPro" id="IPR036691">
    <property type="entry name" value="Endo/exonu/phosph_ase_sf"/>
</dbReference>
<evidence type="ECO:0000313" key="4">
    <source>
        <dbReference type="Proteomes" id="UP001163293"/>
    </source>
</evidence>
<keyword evidence="1" id="KW-0812">Transmembrane</keyword>
<dbReference type="RefSeq" id="WP_069694596.1">
    <property type="nucleotide sequence ID" value="NZ_CP043010.1"/>
</dbReference>
<feature type="domain" description="Endonuclease/exonuclease/phosphatase" evidence="2">
    <location>
        <begin position="116"/>
        <end position="329"/>
    </location>
</feature>
<keyword evidence="1" id="KW-1133">Transmembrane helix</keyword>
<feature type="transmembrane region" description="Helical" evidence="1">
    <location>
        <begin position="20"/>
        <end position="41"/>
    </location>
</feature>
<organism evidence="3 4">
    <name type="scientific">Paenarthrobacter ureafaciens</name>
    <dbReference type="NCBI Taxonomy" id="37931"/>
    <lineage>
        <taxon>Bacteria</taxon>
        <taxon>Bacillati</taxon>
        <taxon>Actinomycetota</taxon>
        <taxon>Actinomycetes</taxon>
        <taxon>Micrococcales</taxon>
        <taxon>Micrococcaceae</taxon>
        <taxon>Paenarthrobacter</taxon>
    </lineage>
</organism>
<feature type="transmembrane region" description="Helical" evidence="1">
    <location>
        <begin position="76"/>
        <end position="94"/>
    </location>
</feature>
<dbReference type="Proteomes" id="UP001163293">
    <property type="component" value="Chromosome"/>
</dbReference>
<evidence type="ECO:0000259" key="2">
    <source>
        <dbReference type="Pfam" id="PF03372"/>
    </source>
</evidence>
<evidence type="ECO:0000313" key="3">
    <source>
        <dbReference type="EMBL" id="UYV95794.1"/>
    </source>
</evidence>
<reference evidence="3" key="1">
    <citation type="submission" date="2022-07" db="EMBL/GenBank/DDBJ databases">
        <authorList>
            <person name="Wu T."/>
        </authorList>
    </citation>
    <scope>NUCLEOTIDE SEQUENCE</scope>
    <source>
        <strain evidence="3">SD-1</strain>
    </source>
</reference>
<keyword evidence="3" id="KW-0540">Nuclease</keyword>
<keyword evidence="3" id="KW-0378">Hydrolase</keyword>
<keyword evidence="1" id="KW-0472">Membrane</keyword>
<keyword evidence="4" id="KW-1185">Reference proteome</keyword>
<dbReference type="Gene3D" id="3.60.10.10">
    <property type="entry name" value="Endonuclease/exonuclease/phosphatase"/>
    <property type="match status" value="1"/>
</dbReference>
<name>A0AAX3ECX0_PAEUR</name>
<accession>A0AAX3ECX0</accession>
<dbReference type="AlphaFoldDB" id="A0AAX3ECX0"/>
<proteinExistence type="predicted"/>
<evidence type="ECO:0000256" key="1">
    <source>
        <dbReference type="SAM" id="Phobius"/>
    </source>
</evidence>
<keyword evidence="3" id="KW-0255">Endonuclease</keyword>
<dbReference type="InterPro" id="IPR005135">
    <property type="entry name" value="Endo/exonuclease/phosphatase"/>
</dbReference>